<evidence type="ECO:0000313" key="2">
    <source>
        <dbReference type="EMBL" id="GLI24125.1"/>
    </source>
</evidence>
<feature type="chain" id="PRO_5040970181" evidence="1">
    <location>
        <begin position="25"/>
        <end position="108"/>
    </location>
</feature>
<dbReference type="AlphaFoldDB" id="A0A9W6CQX0"/>
<accession>A0A9W6CQX0</accession>
<dbReference type="Proteomes" id="UP001245370">
    <property type="component" value="Unassembled WGS sequence"/>
</dbReference>
<reference evidence="3 5" key="2">
    <citation type="submission" date="2023-07" db="EMBL/GenBank/DDBJ databases">
        <title>Genomic Encyclopedia of Type Strains, Phase IV (KMG-IV): sequencing the most valuable type-strain genomes for metagenomic binning, comparative biology and taxonomic classification.</title>
        <authorList>
            <person name="Goeker M."/>
        </authorList>
    </citation>
    <scope>NUCLEOTIDE SEQUENCE [LARGE SCALE GENOMIC DNA]</scope>
    <source>
        <strain evidence="3 5">DSM 338</strain>
    </source>
</reference>
<reference evidence="2" key="1">
    <citation type="submission" date="2022-12" db="EMBL/GenBank/DDBJ databases">
        <title>Reference genome sequencing for broad-spectrum identification of bacterial and archaeal isolates by mass spectrometry.</title>
        <authorList>
            <person name="Sekiguchi Y."/>
            <person name="Tourlousse D.M."/>
        </authorList>
    </citation>
    <scope>NUCLEOTIDE SEQUENCE</scope>
    <source>
        <strain evidence="2">301</strain>
    </source>
</reference>
<dbReference type="RefSeq" id="WP_281808938.1">
    <property type="nucleotide sequence ID" value="NZ_BSDO01000006.1"/>
</dbReference>
<sequence>MKILKALLVAATLAAPILPTAGFAADIQWKPANGGSCDQVCSAARLTALYSGVHAPGNQVTQDKFYICATNMNGYRPGYNLKPKWASACWVGYGGKEVAAKNYECACQ</sequence>
<keyword evidence="5" id="KW-1185">Reference proteome</keyword>
<evidence type="ECO:0000313" key="5">
    <source>
        <dbReference type="Proteomes" id="UP001245370"/>
    </source>
</evidence>
<protein>
    <submittedName>
        <fullName evidence="2">Uncharacterized protein</fullName>
    </submittedName>
</protein>
<evidence type="ECO:0000313" key="3">
    <source>
        <dbReference type="EMBL" id="MDR6335321.1"/>
    </source>
</evidence>
<proteinExistence type="predicted"/>
<feature type="signal peptide" evidence="1">
    <location>
        <begin position="1"/>
        <end position="24"/>
    </location>
</feature>
<comment type="caution">
    <text evidence="2">The sequence shown here is derived from an EMBL/GenBank/DDBJ whole genome shotgun (WGS) entry which is preliminary data.</text>
</comment>
<keyword evidence="1" id="KW-0732">Signal</keyword>
<dbReference type="EMBL" id="JAVDPY010000007">
    <property type="protein sequence ID" value="MDR6335321.1"/>
    <property type="molecule type" value="Genomic_DNA"/>
</dbReference>
<gene>
    <name evidence="3" type="ORF">GGQ86_003816</name>
    <name evidence="2" type="ORF">XFLAVUS301_37990</name>
</gene>
<dbReference type="GeneID" id="95764577"/>
<organism evidence="2 4">
    <name type="scientific">Xanthobacter flavus</name>
    <dbReference type="NCBI Taxonomy" id="281"/>
    <lineage>
        <taxon>Bacteria</taxon>
        <taxon>Pseudomonadati</taxon>
        <taxon>Pseudomonadota</taxon>
        <taxon>Alphaproteobacteria</taxon>
        <taxon>Hyphomicrobiales</taxon>
        <taxon>Xanthobacteraceae</taxon>
        <taxon>Xanthobacter</taxon>
    </lineage>
</organism>
<dbReference type="Proteomes" id="UP001144397">
    <property type="component" value="Unassembled WGS sequence"/>
</dbReference>
<name>A0A9W6CQX0_XANFL</name>
<evidence type="ECO:0000256" key="1">
    <source>
        <dbReference type="SAM" id="SignalP"/>
    </source>
</evidence>
<dbReference type="EMBL" id="BSDO01000006">
    <property type="protein sequence ID" value="GLI24125.1"/>
    <property type="molecule type" value="Genomic_DNA"/>
</dbReference>
<evidence type="ECO:0000313" key="4">
    <source>
        <dbReference type="Proteomes" id="UP001144397"/>
    </source>
</evidence>